<dbReference type="RefSeq" id="WP_004860856.1">
    <property type="nucleotide sequence ID" value="NZ_JH725053.1"/>
</dbReference>
<reference evidence="2 3" key="1">
    <citation type="submission" date="2012-03" db="EMBL/GenBank/DDBJ databases">
        <title>The Genome Sequence of Bartonella taylorii 8TBB.</title>
        <authorList>
            <consortium name="The Broad Institute Genome Sequencing Platform"/>
            <consortium name="The Broad Institute Genome Sequencing Center for Infectious Disease"/>
            <person name="Feldgarden M."/>
            <person name="Kirby J."/>
            <person name="Kosoy M."/>
            <person name="Birtles R."/>
            <person name="Probert W.S."/>
            <person name="Chiaraviglio L."/>
            <person name="Young S.K."/>
            <person name="Zeng Q."/>
            <person name="Gargeya S."/>
            <person name="Fitzgerald M."/>
            <person name="Haas B."/>
            <person name="Abouelleil A."/>
            <person name="Alvarado L."/>
            <person name="Arachchi H.M."/>
            <person name="Berlin A."/>
            <person name="Chapman S.B."/>
            <person name="Gearin G."/>
            <person name="Goldberg J."/>
            <person name="Griggs A."/>
            <person name="Gujja S."/>
            <person name="Hansen M."/>
            <person name="Heiman D."/>
            <person name="Howarth C."/>
            <person name="Larimer J."/>
            <person name="Lui A."/>
            <person name="MacDonald P.J.P."/>
            <person name="McCowen C."/>
            <person name="Montmayeur A."/>
            <person name="Murphy C."/>
            <person name="Neiman D."/>
            <person name="Pearson M."/>
            <person name="Priest M."/>
            <person name="Roberts A."/>
            <person name="Saif S."/>
            <person name="Shea T."/>
            <person name="Sisk P."/>
            <person name="Stolte C."/>
            <person name="Sykes S."/>
            <person name="Wortman J."/>
            <person name="Nusbaum C."/>
            <person name="Birren B."/>
        </authorList>
    </citation>
    <scope>NUCLEOTIDE SEQUENCE [LARGE SCALE GENOMIC DNA]</scope>
    <source>
        <strain evidence="2 3">8TBB</strain>
    </source>
</reference>
<keyword evidence="3" id="KW-1185">Reference proteome</keyword>
<feature type="transmembrane region" description="Helical" evidence="1">
    <location>
        <begin position="95"/>
        <end position="116"/>
    </location>
</feature>
<sequence length="121" mass="13331">MNKVLKNYVLSIFIAIAFFLSQVVNVNANHLTNTPQQKDVSLFVIEQGKKEAIRMAALSIPSLNYGMGNENTIEARIEHVFEPIRLGTFTTIGSMVFGFFTGFVMAIFSAIIGIGIGKTKK</sequence>
<dbReference type="OrthoDB" id="7923606at2"/>
<evidence type="ECO:0000313" key="3">
    <source>
        <dbReference type="Proteomes" id="UP000002648"/>
    </source>
</evidence>
<keyword evidence="1" id="KW-1133">Transmembrane helix</keyword>
<dbReference type="EMBL" id="AIMD01000049">
    <property type="protein sequence ID" value="EJF93028.1"/>
    <property type="molecule type" value="Genomic_DNA"/>
</dbReference>
<gene>
    <name evidence="2" type="ORF">ME9_01470</name>
</gene>
<keyword evidence="1" id="KW-0812">Transmembrane</keyword>
<organism evidence="2 3">
    <name type="scientific">Bartonella taylorii 8TBB</name>
    <dbReference type="NCBI Taxonomy" id="1094560"/>
    <lineage>
        <taxon>Bacteria</taxon>
        <taxon>Pseudomonadati</taxon>
        <taxon>Pseudomonadota</taxon>
        <taxon>Alphaproteobacteria</taxon>
        <taxon>Hyphomicrobiales</taxon>
        <taxon>Bartonellaceae</taxon>
        <taxon>Bartonella</taxon>
    </lineage>
</organism>
<comment type="caution">
    <text evidence="2">The sequence shown here is derived from an EMBL/GenBank/DDBJ whole genome shotgun (WGS) entry which is preliminary data.</text>
</comment>
<protein>
    <submittedName>
        <fullName evidence="2">Uncharacterized protein</fullName>
    </submittedName>
</protein>
<evidence type="ECO:0000313" key="2">
    <source>
        <dbReference type="EMBL" id="EJF93028.1"/>
    </source>
</evidence>
<keyword evidence="1" id="KW-0472">Membrane</keyword>
<dbReference type="AlphaFoldDB" id="A0A9P2RYM1"/>
<dbReference type="Proteomes" id="UP000002648">
    <property type="component" value="Unassembled WGS sequence"/>
</dbReference>
<evidence type="ECO:0000256" key="1">
    <source>
        <dbReference type="SAM" id="Phobius"/>
    </source>
</evidence>
<name>A0A9P2RYM1_BARTA</name>
<proteinExistence type="predicted"/>
<accession>A0A9P2RYM1</accession>